<feature type="binding site" evidence="5">
    <location>
        <position position="275"/>
    </location>
    <ligand>
        <name>substrate</name>
    </ligand>
</feature>
<dbReference type="EMBL" id="HE573025">
    <property type="protein sequence ID" value="CCC50803.1"/>
    <property type="molecule type" value="Genomic_DNA"/>
</dbReference>
<dbReference type="GO" id="GO:0004649">
    <property type="term" value="F:poly(ADP-ribose) glycohydrolase activity"/>
    <property type="evidence" value="ECO:0007669"/>
    <property type="project" value="UniProtKB-EC"/>
</dbReference>
<sequence length="529" mass="58986">MHARQVVATTHTALRQTTICDYFSTLGSAENGPGGFVMFPWTETHSVDGNGAHTRWKFISAALVEDACRNTESLQLLLRVLCACRPVTQLPASPQFNLICHVIDTMMSAGEKESFFSTTVPWIKHSVLRGPSLFPCSLQLLVRGKNDQISLSRPEVTTLLSCGFFSVFCVNPPMSELSAPVPRGRQRTLNFAELFSRTRPGRMESQCAKIRCLLQYFIYWSHRLEDNGTHLMIYRSCLLRFPQFCNSTMPMQSIYLSHEGKIEENSGCLQVDFANKFIGGGVLQSGCLQEEIRFVTCPELLIACLVCEELMDNESVFICGAEQYSETSGYASSFRFVCARHQRPSGVGNMFVAKGESEHHERRLKSAVLISDNSAKVSTWAGDLCVVAMDAIDFSSVPELQYLQENVERETRKAFIAFKGVCSGPFHPPRGGPVATGNWGCGAFCGDPQLKLLIQWCAASEAGRPLLYSTYGNSELCHSFERIRTKLYHERWTVGDVFTHLLHCCSQLLSTGGRLFDYFLATPLGATRE</sequence>
<evidence type="ECO:0000313" key="8">
    <source>
        <dbReference type="EMBL" id="CCC50803.1"/>
    </source>
</evidence>
<protein>
    <recommendedName>
        <fullName evidence="2">poly(ADP-ribose) glycohydrolase</fullName>
        <ecNumber evidence="2">3.2.1.143</ecNumber>
    </recommendedName>
</protein>
<dbReference type="VEuPathDB" id="TriTrypDB:TvY486_0906240"/>
<dbReference type="AlphaFoldDB" id="G0U3E6"/>
<dbReference type="PANTHER" id="PTHR12837">
    <property type="entry name" value="POLY ADP-RIBOSE GLYCOHYDROLASE"/>
    <property type="match status" value="1"/>
</dbReference>
<feature type="active site" evidence="4">
    <location>
        <position position="291"/>
    </location>
</feature>
<dbReference type="GO" id="GO:0006282">
    <property type="term" value="P:regulation of DNA repair"/>
    <property type="evidence" value="ECO:0007669"/>
    <property type="project" value="InterPro"/>
</dbReference>
<dbReference type="GO" id="GO:0005634">
    <property type="term" value="C:nucleus"/>
    <property type="evidence" value="ECO:0007669"/>
    <property type="project" value="TreeGrafter"/>
</dbReference>
<reference evidence="8" key="1">
    <citation type="journal article" date="2012" name="Proc. Natl. Acad. Sci. U.S.A.">
        <title>Antigenic diversity is generated by distinct evolutionary mechanisms in African trypanosome species.</title>
        <authorList>
            <person name="Jackson A.P."/>
            <person name="Berry A."/>
            <person name="Aslett M."/>
            <person name="Allison H.C."/>
            <person name="Burton P."/>
            <person name="Vavrova-Anderson J."/>
            <person name="Brown R."/>
            <person name="Browne H."/>
            <person name="Corton N."/>
            <person name="Hauser H."/>
            <person name="Gamble J."/>
            <person name="Gilderthorp R."/>
            <person name="Marcello L."/>
            <person name="McQuillan J."/>
            <person name="Otto T.D."/>
            <person name="Quail M.A."/>
            <person name="Sanders M.J."/>
            <person name="van Tonder A."/>
            <person name="Ginger M.L."/>
            <person name="Field M.C."/>
            <person name="Barry J.D."/>
            <person name="Hertz-Fowler C."/>
            <person name="Berriman M."/>
        </authorList>
    </citation>
    <scope>NUCLEOTIDE SEQUENCE</scope>
    <source>
        <strain evidence="8">Y486</strain>
    </source>
</reference>
<gene>
    <name evidence="8" type="ORF">TVY486_0906240</name>
</gene>
<name>G0U3E6_TRYVY</name>
<feature type="active site" evidence="4">
    <location>
        <position position="290"/>
    </location>
</feature>
<evidence type="ECO:0000256" key="2">
    <source>
        <dbReference type="ARBA" id="ARBA00012255"/>
    </source>
</evidence>
<dbReference type="Pfam" id="PF05028">
    <property type="entry name" value="PARG_cat_C"/>
    <property type="match status" value="1"/>
</dbReference>
<evidence type="ECO:0000256" key="4">
    <source>
        <dbReference type="PIRSR" id="PIRSR607724-1"/>
    </source>
</evidence>
<proteinExistence type="inferred from homology"/>
<dbReference type="GO" id="GO:1990966">
    <property type="term" value="P:ATP generation from poly-ADP-D-ribose"/>
    <property type="evidence" value="ECO:0007669"/>
    <property type="project" value="TreeGrafter"/>
</dbReference>
<feature type="binding site" evidence="5">
    <location>
        <position position="289"/>
    </location>
    <ligand>
        <name>substrate</name>
    </ligand>
</feature>
<keyword evidence="3 8" id="KW-0378">Hydrolase</keyword>
<feature type="active site" evidence="4">
    <location>
        <position position="272"/>
    </location>
</feature>
<evidence type="ECO:0000256" key="5">
    <source>
        <dbReference type="PIRSR" id="PIRSR607724-2"/>
    </source>
</evidence>
<dbReference type="PANTHER" id="PTHR12837:SF0">
    <property type="entry name" value="POLY(ADP-RIBOSE) GLYCOHYDROLASE"/>
    <property type="match status" value="1"/>
</dbReference>
<dbReference type="GO" id="GO:0009225">
    <property type="term" value="P:nucleotide-sugar metabolic process"/>
    <property type="evidence" value="ECO:0007669"/>
    <property type="project" value="TreeGrafter"/>
</dbReference>
<dbReference type="GO" id="GO:0005737">
    <property type="term" value="C:cytoplasm"/>
    <property type="evidence" value="ECO:0007669"/>
    <property type="project" value="TreeGrafter"/>
</dbReference>
<organism evidence="8">
    <name type="scientific">Trypanosoma vivax (strain Y486)</name>
    <dbReference type="NCBI Taxonomy" id="1055687"/>
    <lineage>
        <taxon>Eukaryota</taxon>
        <taxon>Discoba</taxon>
        <taxon>Euglenozoa</taxon>
        <taxon>Kinetoplastea</taxon>
        <taxon>Metakinetoplastina</taxon>
        <taxon>Trypanosomatida</taxon>
        <taxon>Trypanosomatidae</taxon>
        <taxon>Trypanosoma</taxon>
        <taxon>Duttonella</taxon>
    </lineage>
</organism>
<feature type="domain" description="PARG helical" evidence="7">
    <location>
        <begin position="108"/>
        <end position="221"/>
    </location>
</feature>
<evidence type="ECO:0000259" key="6">
    <source>
        <dbReference type="Pfam" id="PF05028"/>
    </source>
</evidence>
<dbReference type="EC" id="3.2.1.143" evidence="2"/>
<feature type="domain" description="PARG catalytic Macro" evidence="6">
    <location>
        <begin position="242"/>
        <end position="477"/>
    </location>
</feature>
<dbReference type="InterPro" id="IPR048362">
    <property type="entry name" value="PARG_helical"/>
</dbReference>
<feature type="binding site" evidence="5">
    <location>
        <position position="330"/>
    </location>
    <ligand>
        <name>substrate</name>
    </ligand>
</feature>
<evidence type="ECO:0000256" key="1">
    <source>
        <dbReference type="ARBA" id="ARBA00009545"/>
    </source>
</evidence>
<dbReference type="Pfam" id="PF20811">
    <property type="entry name" value="PARG_cat_N"/>
    <property type="match status" value="1"/>
</dbReference>
<evidence type="ECO:0000259" key="7">
    <source>
        <dbReference type="Pfam" id="PF20811"/>
    </source>
</evidence>
<evidence type="ECO:0000256" key="3">
    <source>
        <dbReference type="ARBA" id="ARBA00022801"/>
    </source>
</evidence>
<dbReference type="GO" id="GO:0005975">
    <property type="term" value="P:carbohydrate metabolic process"/>
    <property type="evidence" value="ECO:0007669"/>
    <property type="project" value="InterPro"/>
</dbReference>
<dbReference type="InterPro" id="IPR046372">
    <property type="entry name" value="PARG_cat_C"/>
</dbReference>
<dbReference type="InterPro" id="IPR007724">
    <property type="entry name" value="Poly_GlycHdrlase"/>
</dbReference>
<accession>G0U3E6</accession>
<comment type="similarity">
    <text evidence="1">Belongs to the poly(ADP-ribose) glycohydrolase family.</text>
</comment>